<dbReference type="InterPro" id="IPR008492">
    <property type="entry name" value="Rv2714-like"/>
</dbReference>
<dbReference type="InterPro" id="IPR019151">
    <property type="entry name" value="Proteasome_assmbl_chaperone_2"/>
</dbReference>
<sequence length="286" mass="31364">MEVADVLEWHGVSAPLRRPVMVLALTGWFDAAGVATSALGHLTESNETELVATIDADPFYDFTQVRPEARFDDDGEREIVWPNNDVVAIRYPNALRDVVILNGVEPHTAWRTYVRSVIACYLRLGCEAMVTVGAAPDAVPHTRAPLVVGSSVDPELARSLGLSKPSYQGMTGVVGVLQTECEKEKLPAVSLRVGVPYYLDYSQHPQSSAALLQHLGHVLGVPTGVGDLGEEIERWRGLHDEAMRSDPDLALRVHALERQYDQMTEAAIPSADDLADQFQKFLDDQP</sequence>
<dbReference type="Gene3D" id="3.40.50.10900">
    <property type="entry name" value="PAC-like subunit"/>
    <property type="match status" value="1"/>
</dbReference>
<name>A0A6J6E313_9ZZZZ</name>
<dbReference type="InterPro" id="IPR038389">
    <property type="entry name" value="PSMG2_sf"/>
</dbReference>
<accession>A0A6J6E313</accession>
<proteinExistence type="predicted"/>
<dbReference type="AlphaFoldDB" id="A0A6J6E313"/>
<gene>
    <name evidence="1" type="ORF">UFOPK1722_00293</name>
</gene>
<dbReference type="EMBL" id="CAEZTS010000015">
    <property type="protein sequence ID" value="CAB4569714.1"/>
    <property type="molecule type" value="Genomic_DNA"/>
</dbReference>
<organism evidence="1">
    <name type="scientific">freshwater metagenome</name>
    <dbReference type="NCBI Taxonomy" id="449393"/>
    <lineage>
        <taxon>unclassified sequences</taxon>
        <taxon>metagenomes</taxon>
        <taxon>ecological metagenomes</taxon>
    </lineage>
</organism>
<protein>
    <submittedName>
        <fullName evidence="1">Unannotated protein</fullName>
    </submittedName>
</protein>
<evidence type="ECO:0000313" key="1">
    <source>
        <dbReference type="EMBL" id="CAB4569714.1"/>
    </source>
</evidence>
<dbReference type="SUPFAM" id="SSF159659">
    <property type="entry name" value="Cgl1923-like"/>
    <property type="match status" value="1"/>
</dbReference>
<dbReference type="Pfam" id="PF09754">
    <property type="entry name" value="PAC2"/>
    <property type="match status" value="1"/>
</dbReference>
<reference evidence="1" key="1">
    <citation type="submission" date="2020-05" db="EMBL/GenBank/DDBJ databases">
        <authorList>
            <person name="Chiriac C."/>
            <person name="Salcher M."/>
            <person name="Ghai R."/>
            <person name="Kavagutti S V."/>
        </authorList>
    </citation>
    <scope>NUCLEOTIDE SEQUENCE</scope>
</reference>
<dbReference type="PIRSF" id="PIRSF028754">
    <property type="entry name" value="UCP028754"/>
    <property type="match status" value="1"/>
</dbReference>